<dbReference type="InterPro" id="IPR000683">
    <property type="entry name" value="Gfo/Idh/MocA-like_OxRdtase_N"/>
</dbReference>
<evidence type="ECO:0000256" key="1">
    <source>
        <dbReference type="ARBA" id="ARBA00023002"/>
    </source>
</evidence>
<name>A0ABP6ZNK9_9ACTN</name>
<evidence type="ECO:0000313" key="4">
    <source>
        <dbReference type="EMBL" id="GAA3615501.1"/>
    </source>
</evidence>
<sequence>MAERTIKVIMNGVTGRMGYRQHLVRSILAIRDAGGVPVGDDRIQVEPVLVGRNADKLAELAKQHGVADWTTDLDEALADPSAQIYFDAQVTSARKGAILRAIAAGKHIFTEKPIAESVADGLELVAAAERAGTITGVVHDKLYLPGLVKLKRLIDLGFFGRILSVRGEFGYWVFDGDVIPAQRPSWNYRAEDGGGMVLDMFCHWNYVLENLFGRVEAVTAKAVTHIPERWDENGKAYTATADDAAYGIFELTGNVIAQINSSWAVRVDRGELVEFQVDGTHGSAVAGLFGCRIQPRAQTPKPVWNPDLPTDQDFRAQWEQVPDLEDYPNGFRAQWEQFLTDVDAGRPHSYDLAAGVRGLQLVEAGLRSSDEGRRVEIGQL</sequence>
<keyword evidence="1" id="KW-0560">Oxidoreductase</keyword>
<feature type="domain" description="Gfo/Idh/MocA-like oxidoreductase N-terminal" evidence="2">
    <location>
        <begin position="49"/>
        <end position="137"/>
    </location>
</feature>
<organism evidence="4 5">
    <name type="scientific">Microlunatus ginsengisoli</name>
    <dbReference type="NCBI Taxonomy" id="363863"/>
    <lineage>
        <taxon>Bacteria</taxon>
        <taxon>Bacillati</taxon>
        <taxon>Actinomycetota</taxon>
        <taxon>Actinomycetes</taxon>
        <taxon>Propionibacteriales</taxon>
        <taxon>Propionibacteriaceae</taxon>
        <taxon>Microlunatus</taxon>
    </lineage>
</organism>
<protein>
    <submittedName>
        <fullName evidence="4">Gfo/Idh/MocA family oxidoreductase</fullName>
    </submittedName>
</protein>
<dbReference type="Gene3D" id="3.30.360.10">
    <property type="entry name" value="Dihydrodipicolinate Reductase, domain 2"/>
    <property type="match status" value="1"/>
</dbReference>
<comment type="caution">
    <text evidence="4">The sequence shown here is derived from an EMBL/GenBank/DDBJ whole genome shotgun (WGS) entry which is preliminary data.</text>
</comment>
<dbReference type="RefSeq" id="WP_344803344.1">
    <property type="nucleotide sequence ID" value="NZ_BAABAB010000010.1"/>
</dbReference>
<reference evidence="5" key="1">
    <citation type="journal article" date="2019" name="Int. J. Syst. Evol. Microbiol.">
        <title>The Global Catalogue of Microorganisms (GCM) 10K type strain sequencing project: providing services to taxonomists for standard genome sequencing and annotation.</title>
        <authorList>
            <consortium name="The Broad Institute Genomics Platform"/>
            <consortium name="The Broad Institute Genome Sequencing Center for Infectious Disease"/>
            <person name="Wu L."/>
            <person name="Ma J."/>
        </authorList>
    </citation>
    <scope>NUCLEOTIDE SEQUENCE [LARGE SCALE GENOMIC DNA]</scope>
    <source>
        <strain evidence="5">JCM 16929</strain>
    </source>
</reference>
<accession>A0ABP6ZNK9</accession>
<dbReference type="PANTHER" id="PTHR43818:SF11">
    <property type="entry name" value="BCDNA.GH03377"/>
    <property type="match status" value="1"/>
</dbReference>
<dbReference type="SUPFAM" id="SSF51735">
    <property type="entry name" value="NAD(P)-binding Rossmann-fold domains"/>
    <property type="match status" value="1"/>
</dbReference>
<evidence type="ECO:0000259" key="2">
    <source>
        <dbReference type="Pfam" id="PF01408"/>
    </source>
</evidence>
<dbReference type="Pfam" id="PF01408">
    <property type="entry name" value="GFO_IDH_MocA"/>
    <property type="match status" value="1"/>
</dbReference>
<dbReference type="EMBL" id="BAABAB010000010">
    <property type="protein sequence ID" value="GAA3615501.1"/>
    <property type="molecule type" value="Genomic_DNA"/>
</dbReference>
<dbReference type="InterPro" id="IPR055170">
    <property type="entry name" value="GFO_IDH_MocA-like_dom"/>
</dbReference>
<proteinExistence type="predicted"/>
<dbReference type="Gene3D" id="3.40.50.720">
    <property type="entry name" value="NAD(P)-binding Rossmann-like Domain"/>
    <property type="match status" value="1"/>
</dbReference>
<feature type="domain" description="GFO/IDH/MocA-like oxidoreductase" evidence="3">
    <location>
        <begin position="149"/>
        <end position="284"/>
    </location>
</feature>
<dbReference type="Proteomes" id="UP001501490">
    <property type="component" value="Unassembled WGS sequence"/>
</dbReference>
<gene>
    <name evidence="4" type="ORF">GCM10022236_16900</name>
</gene>
<evidence type="ECO:0000259" key="3">
    <source>
        <dbReference type="Pfam" id="PF22725"/>
    </source>
</evidence>
<keyword evidence="5" id="KW-1185">Reference proteome</keyword>
<dbReference type="InterPro" id="IPR050463">
    <property type="entry name" value="Gfo/Idh/MocA_oxidrdct_glycsds"/>
</dbReference>
<evidence type="ECO:0000313" key="5">
    <source>
        <dbReference type="Proteomes" id="UP001501490"/>
    </source>
</evidence>
<dbReference type="SUPFAM" id="SSF55347">
    <property type="entry name" value="Glyceraldehyde-3-phosphate dehydrogenase-like, C-terminal domain"/>
    <property type="match status" value="1"/>
</dbReference>
<dbReference type="PANTHER" id="PTHR43818">
    <property type="entry name" value="BCDNA.GH03377"/>
    <property type="match status" value="1"/>
</dbReference>
<dbReference type="InterPro" id="IPR036291">
    <property type="entry name" value="NAD(P)-bd_dom_sf"/>
</dbReference>
<dbReference type="Pfam" id="PF22725">
    <property type="entry name" value="GFO_IDH_MocA_C3"/>
    <property type="match status" value="1"/>
</dbReference>